<organism evidence="1 2">
    <name type="scientific">Dietzia timorensis</name>
    <dbReference type="NCBI Taxonomy" id="499555"/>
    <lineage>
        <taxon>Bacteria</taxon>
        <taxon>Bacillati</taxon>
        <taxon>Actinomycetota</taxon>
        <taxon>Actinomycetes</taxon>
        <taxon>Mycobacteriales</taxon>
        <taxon>Dietziaceae</taxon>
        <taxon>Dietzia</taxon>
    </lineage>
</organism>
<dbReference type="KEGG" id="dtm:BJL86_0073"/>
<evidence type="ECO:0000313" key="1">
    <source>
        <dbReference type="EMBL" id="ANI90884.1"/>
    </source>
</evidence>
<dbReference type="Gene3D" id="1.20.120.330">
    <property type="entry name" value="Nucleotidyltransferases domain 2"/>
    <property type="match status" value="1"/>
</dbReference>
<dbReference type="Pfam" id="PF04439">
    <property type="entry name" value="Adenyl_transf"/>
    <property type="match status" value="1"/>
</dbReference>
<accession>A0A173LH16</accession>
<dbReference type="STRING" id="499555.BJL86_0073"/>
<gene>
    <name evidence="1" type="ORF">BJL86_0073</name>
</gene>
<dbReference type="OrthoDB" id="4519931at2"/>
<evidence type="ECO:0000313" key="2">
    <source>
        <dbReference type="Proteomes" id="UP000186104"/>
    </source>
</evidence>
<dbReference type="InterPro" id="IPR007530">
    <property type="entry name" value="Aminoglycoside_adenylylTfrase"/>
</dbReference>
<name>A0A173LH16_9ACTN</name>
<protein>
    <submittedName>
        <fullName evidence="1">Streptomycin resistance protein</fullName>
    </submittedName>
</protein>
<dbReference type="Proteomes" id="UP000186104">
    <property type="component" value="Chromosome"/>
</dbReference>
<dbReference type="AlphaFoldDB" id="A0A173LH16"/>
<reference evidence="1 2" key="1">
    <citation type="submission" date="2016-06" db="EMBL/GenBank/DDBJ databases">
        <title>Complete genome sequence of a saline-alkali tolerant type strain Dietzia timorensis ID05-A0528T.</title>
        <authorList>
            <person name="Wu X."/>
        </authorList>
    </citation>
    <scope>NUCLEOTIDE SEQUENCE [LARGE SCALE GENOMIC DNA]</scope>
    <source>
        <strain evidence="1 2">ID05-A0528</strain>
    </source>
</reference>
<dbReference type="SUPFAM" id="SSF81631">
    <property type="entry name" value="PAP/OAS1 substrate-binding domain"/>
    <property type="match status" value="1"/>
</dbReference>
<dbReference type="SUPFAM" id="SSF81301">
    <property type="entry name" value="Nucleotidyltransferase"/>
    <property type="match status" value="1"/>
</dbReference>
<sequence length="273" mass="30872">MDYEHAVEAVVTWAKGQPNVRAVVLTGSAADLSQHPLSDRDIELHVRETEPLELDDSWWEELGEVLAVERLENAEEQPTRLIYYVGGKLDFTLIDATSRENDYERPYSVLLDKDGATSEFSVVAPPAQMPDQNSFDECCNWAAAAALMTAKAIARDEPWSVVTRDYDLKTELLRMIEWDHNLRYRGTRDVRYLGTRMRNWMDPAVQTALEHCWGPFGHDNTRPLLAAISLFDDTATRVAHESEIESFDLTAVREEVDRILSTAEGAEMGPDAT</sequence>
<dbReference type="InterPro" id="IPR043519">
    <property type="entry name" value="NT_sf"/>
</dbReference>
<proteinExistence type="predicted"/>
<dbReference type="EMBL" id="CP015961">
    <property type="protein sequence ID" value="ANI90884.1"/>
    <property type="molecule type" value="Genomic_DNA"/>
</dbReference>
<dbReference type="Gene3D" id="3.30.460.10">
    <property type="entry name" value="Beta Polymerase, domain 2"/>
    <property type="match status" value="1"/>
</dbReference>
<dbReference type="RefSeq" id="WP_067473747.1">
    <property type="nucleotide sequence ID" value="NZ_CP015961.1"/>
</dbReference>
<keyword evidence="2" id="KW-1185">Reference proteome</keyword>